<proteinExistence type="predicted"/>
<evidence type="ECO:0000256" key="1">
    <source>
        <dbReference type="SAM" id="MobiDB-lite"/>
    </source>
</evidence>
<dbReference type="EMBL" id="CP108253">
    <property type="protein sequence ID" value="WTU38362.1"/>
    <property type="molecule type" value="Genomic_DNA"/>
</dbReference>
<dbReference type="InterPro" id="IPR029058">
    <property type="entry name" value="AB_hydrolase_fold"/>
</dbReference>
<dbReference type="SUPFAM" id="SSF53474">
    <property type="entry name" value="alpha/beta-Hydrolases"/>
    <property type="match status" value="1"/>
</dbReference>
<gene>
    <name evidence="3" type="ORF">OHV25_01710</name>
</gene>
<dbReference type="Pfam" id="PF12697">
    <property type="entry name" value="Abhydrolase_6"/>
    <property type="match status" value="1"/>
</dbReference>
<sequence>MSPDVSDPREGGSALAPRWAPPRPTAAVLLLHGGRADALEAPPRLNLPLLRMHPVAKWIIRATQGDQVLVGEVRYRHRGWNGPRQDAAHDARRALAELRRTTGPVPVVLVGHSMGGRAALRVADDPCVRGVVGLAPWCPPEEPVAHLGDTEVVLLHDENDRVTDARASWDYVRRARARGVPAGGIAMPRGGHAMLRDARAWHRITTAMTLGFLGLAPVPSEVFEAQPPFER</sequence>
<feature type="compositionally biased region" description="Basic and acidic residues" evidence="1">
    <location>
        <begin position="1"/>
        <end position="10"/>
    </location>
</feature>
<protein>
    <submittedName>
        <fullName evidence="3">Lysophospholipase</fullName>
    </submittedName>
</protein>
<name>A0AAU2GUT3_9ACTN</name>
<dbReference type="GO" id="GO:0003824">
    <property type="term" value="F:catalytic activity"/>
    <property type="evidence" value="ECO:0007669"/>
    <property type="project" value="UniProtKB-ARBA"/>
</dbReference>
<feature type="domain" description="AB hydrolase-1" evidence="2">
    <location>
        <begin position="28"/>
        <end position="142"/>
    </location>
</feature>
<accession>A0AAU2GUT3</accession>
<organism evidence="3">
    <name type="scientific">Streptomyces sp. NBC_00060</name>
    <dbReference type="NCBI Taxonomy" id="2975636"/>
    <lineage>
        <taxon>Bacteria</taxon>
        <taxon>Bacillati</taxon>
        <taxon>Actinomycetota</taxon>
        <taxon>Actinomycetes</taxon>
        <taxon>Kitasatosporales</taxon>
        <taxon>Streptomycetaceae</taxon>
        <taxon>Streptomyces</taxon>
    </lineage>
</organism>
<dbReference type="AlphaFoldDB" id="A0AAU2GUT3"/>
<evidence type="ECO:0000313" key="3">
    <source>
        <dbReference type="EMBL" id="WTU38362.1"/>
    </source>
</evidence>
<feature type="region of interest" description="Disordered" evidence="1">
    <location>
        <begin position="1"/>
        <end position="20"/>
    </location>
</feature>
<dbReference type="InterPro" id="IPR000073">
    <property type="entry name" value="AB_hydrolase_1"/>
</dbReference>
<evidence type="ECO:0000259" key="2">
    <source>
        <dbReference type="Pfam" id="PF12697"/>
    </source>
</evidence>
<dbReference type="Gene3D" id="3.40.50.1820">
    <property type="entry name" value="alpha/beta hydrolase"/>
    <property type="match status" value="1"/>
</dbReference>
<reference evidence="3" key="1">
    <citation type="submission" date="2022-10" db="EMBL/GenBank/DDBJ databases">
        <title>The complete genomes of actinobacterial strains from the NBC collection.</title>
        <authorList>
            <person name="Joergensen T.S."/>
            <person name="Alvarez Arevalo M."/>
            <person name="Sterndorff E.B."/>
            <person name="Faurdal D."/>
            <person name="Vuksanovic O."/>
            <person name="Mourched A.-S."/>
            <person name="Charusanti P."/>
            <person name="Shaw S."/>
            <person name="Blin K."/>
            <person name="Weber T."/>
        </authorList>
    </citation>
    <scope>NUCLEOTIDE SEQUENCE</scope>
    <source>
        <strain evidence="3">NBC_00060</strain>
    </source>
</reference>